<proteinExistence type="inferred from homology"/>
<dbReference type="InterPro" id="IPR036390">
    <property type="entry name" value="WH_DNA-bd_sf"/>
</dbReference>
<dbReference type="InterPro" id="IPR040260">
    <property type="entry name" value="RFA2-like"/>
</dbReference>
<reference evidence="7 8" key="1">
    <citation type="submission" date="2024-04" db="EMBL/GenBank/DDBJ databases">
        <authorList>
            <person name="Waldvogel A.-M."/>
            <person name="Schoenle A."/>
        </authorList>
    </citation>
    <scope>NUCLEOTIDE SEQUENCE [LARGE SCALE GENOMIC DNA]</scope>
</reference>
<dbReference type="InterPro" id="IPR014892">
    <property type="entry name" value="RPA_C"/>
</dbReference>
<dbReference type="AlphaFoldDB" id="A0AAV2K8I7"/>
<keyword evidence="5" id="KW-0539">Nucleus</keyword>
<dbReference type="GO" id="GO:0035861">
    <property type="term" value="C:site of double-strand break"/>
    <property type="evidence" value="ECO:0007669"/>
    <property type="project" value="TreeGrafter"/>
</dbReference>
<dbReference type="CDD" id="cd04478">
    <property type="entry name" value="RPA2_DBD_D"/>
    <property type="match status" value="1"/>
</dbReference>
<dbReference type="GO" id="GO:0006289">
    <property type="term" value="P:nucleotide-excision repair"/>
    <property type="evidence" value="ECO:0007669"/>
    <property type="project" value="TreeGrafter"/>
</dbReference>
<name>A0AAV2K8I7_KNICA</name>
<evidence type="ECO:0000313" key="7">
    <source>
        <dbReference type="EMBL" id="CAL1584250.1"/>
    </source>
</evidence>
<dbReference type="Gene3D" id="1.10.10.10">
    <property type="entry name" value="Winged helix-like DNA-binding domain superfamily/Winged helix DNA-binding domain"/>
    <property type="match status" value="1"/>
</dbReference>
<dbReference type="GO" id="GO:0000724">
    <property type="term" value="P:double-strand break repair via homologous recombination"/>
    <property type="evidence" value="ECO:0007669"/>
    <property type="project" value="TreeGrafter"/>
</dbReference>
<gene>
    <name evidence="7" type="ORF">KC01_LOCUS14617</name>
</gene>
<dbReference type="GO" id="GO:0003697">
    <property type="term" value="F:single-stranded DNA binding"/>
    <property type="evidence" value="ECO:0007669"/>
    <property type="project" value="TreeGrafter"/>
</dbReference>
<evidence type="ECO:0000313" key="8">
    <source>
        <dbReference type="Proteomes" id="UP001497482"/>
    </source>
</evidence>
<keyword evidence="3" id="KW-0235">DNA replication</keyword>
<dbReference type="SUPFAM" id="SSF50249">
    <property type="entry name" value="Nucleic acid-binding proteins"/>
    <property type="match status" value="1"/>
</dbReference>
<dbReference type="PIRSF" id="PIRSF036949">
    <property type="entry name" value="RPA32"/>
    <property type="match status" value="1"/>
</dbReference>
<evidence type="ECO:0000256" key="5">
    <source>
        <dbReference type="ARBA" id="ARBA00023242"/>
    </source>
</evidence>
<dbReference type="FunFam" id="1.10.10.10:FF:000168">
    <property type="entry name" value="Replication protein A 32 kDa subunit"/>
    <property type="match status" value="1"/>
</dbReference>
<dbReference type="Proteomes" id="UP001497482">
    <property type="component" value="Chromosome 16"/>
</dbReference>
<organism evidence="7 8">
    <name type="scientific">Knipowitschia caucasica</name>
    <name type="common">Caucasian dwarf goby</name>
    <name type="synonym">Pomatoschistus caucasicus</name>
    <dbReference type="NCBI Taxonomy" id="637954"/>
    <lineage>
        <taxon>Eukaryota</taxon>
        <taxon>Metazoa</taxon>
        <taxon>Chordata</taxon>
        <taxon>Craniata</taxon>
        <taxon>Vertebrata</taxon>
        <taxon>Euteleostomi</taxon>
        <taxon>Actinopterygii</taxon>
        <taxon>Neopterygii</taxon>
        <taxon>Teleostei</taxon>
        <taxon>Neoteleostei</taxon>
        <taxon>Acanthomorphata</taxon>
        <taxon>Gobiaria</taxon>
        <taxon>Gobiiformes</taxon>
        <taxon>Gobioidei</taxon>
        <taxon>Gobiidae</taxon>
        <taxon>Gobiinae</taxon>
        <taxon>Knipowitschia</taxon>
    </lineage>
</organism>
<evidence type="ECO:0000259" key="6">
    <source>
        <dbReference type="Pfam" id="PF08784"/>
    </source>
</evidence>
<dbReference type="EMBL" id="OZ035838">
    <property type="protein sequence ID" value="CAL1584250.1"/>
    <property type="molecule type" value="Genomic_DNA"/>
</dbReference>
<dbReference type="GO" id="GO:0000781">
    <property type="term" value="C:chromosome, telomeric region"/>
    <property type="evidence" value="ECO:0007669"/>
    <property type="project" value="TreeGrafter"/>
</dbReference>
<dbReference type="InterPro" id="IPR014646">
    <property type="entry name" value="Rfa2/RPA32"/>
</dbReference>
<dbReference type="PANTHER" id="PTHR13989:SF16">
    <property type="entry name" value="REPLICATION PROTEIN A2"/>
    <property type="match status" value="1"/>
</dbReference>
<comment type="subcellular location">
    <subcellularLocation>
        <location evidence="1">Nucleus</location>
    </subcellularLocation>
</comment>
<dbReference type="GO" id="GO:0006260">
    <property type="term" value="P:DNA replication"/>
    <property type="evidence" value="ECO:0007669"/>
    <property type="project" value="UniProtKB-KW"/>
</dbReference>
<sequence>MDRLCSSKDNPDWNTAPKAKRMSALQVLPCTVSQLLGSSLLQHEAFAIGDLELHQVSVVGIVRSSCPCATYNQFCVDDMTGPPLTVRQWTNTDSESSDPLEPEPGVYVKVHGSLRELQGQKSLMAMRIRRVSDLNEITSHMLEVVYAHQQLFGKGCDVNMNVLPQTHKGSNTAGFSIVQGQVLHVIQQHSGKSEGIHLQDLVTLLDYINETDIRKSLAFLTNEGHVFSTIDDNHFKSTEC</sequence>
<evidence type="ECO:0000256" key="4">
    <source>
        <dbReference type="ARBA" id="ARBA00023125"/>
    </source>
</evidence>
<dbReference type="GO" id="GO:0005662">
    <property type="term" value="C:DNA replication factor A complex"/>
    <property type="evidence" value="ECO:0007669"/>
    <property type="project" value="TreeGrafter"/>
</dbReference>
<evidence type="ECO:0000256" key="2">
    <source>
        <dbReference type="ARBA" id="ARBA00007815"/>
    </source>
</evidence>
<comment type="similarity">
    <text evidence="2">Belongs to the replication factor A protein 2 family.</text>
</comment>
<feature type="domain" description="Replication protein A C-terminal" evidence="6">
    <location>
        <begin position="167"/>
        <end position="233"/>
    </location>
</feature>
<evidence type="ECO:0000256" key="1">
    <source>
        <dbReference type="ARBA" id="ARBA00004123"/>
    </source>
</evidence>
<dbReference type="InterPro" id="IPR012340">
    <property type="entry name" value="NA-bd_OB-fold"/>
</dbReference>
<keyword evidence="8" id="KW-1185">Reference proteome</keyword>
<keyword evidence="4" id="KW-0238">DNA-binding</keyword>
<dbReference type="PANTHER" id="PTHR13989">
    <property type="entry name" value="REPLICATION PROTEIN A-RELATED"/>
    <property type="match status" value="1"/>
</dbReference>
<dbReference type="InterPro" id="IPR036388">
    <property type="entry name" value="WH-like_DNA-bd_sf"/>
</dbReference>
<accession>A0AAV2K8I7</accession>
<evidence type="ECO:0000256" key="3">
    <source>
        <dbReference type="ARBA" id="ARBA00022705"/>
    </source>
</evidence>
<dbReference type="Gene3D" id="2.40.50.140">
    <property type="entry name" value="Nucleic acid-binding proteins"/>
    <property type="match status" value="1"/>
</dbReference>
<dbReference type="SUPFAM" id="SSF46785">
    <property type="entry name" value="Winged helix' DNA-binding domain"/>
    <property type="match status" value="1"/>
</dbReference>
<protein>
    <recommendedName>
        <fullName evidence="6">Replication protein A C-terminal domain-containing protein</fullName>
    </recommendedName>
</protein>
<dbReference type="Pfam" id="PF08784">
    <property type="entry name" value="RPA_C"/>
    <property type="match status" value="1"/>
</dbReference>